<dbReference type="CDD" id="cd07185">
    <property type="entry name" value="OmpA_C-like"/>
    <property type="match status" value="1"/>
</dbReference>
<evidence type="ECO:0000259" key="5">
    <source>
        <dbReference type="PROSITE" id="PS51123"/>
    </source>
</evidence>
<dbReference type="Pfam" id="PF00691">
    <property type="entry name" value="OmpA"/>
    <property type="match status" value="1"/>
</dbReference>
<dbReference type="Proteomes" id="UP000032427">
    <property type="component" value="Chromosome 2"/>
</dbReference>
<feature type="domain" description="OmpA-like" evidence="5">
    <location>
        <begin position="607"/>
        <end position="727"/>
    </location>
</feature>
<dbReference type="GeneID" id="28543052"/>
<dbReference type="KEGG" id="awd:AWOD_II_0800"/>
<keyword evidence="3" id="KW-0998">Cell outer membrane</keyword>
<proteinExistence type="predicted"/>
<organism evidence="6 7">
    <name type="scientific">Aliivibrio wodanis</name>
    <dbReference type="NCBI Taxonomy" id="80852"/>
    <lineage>
        <taxon>Bacteria</taxon>
        <taxon>Pseudomonadati</taxon>
        <taxon>Pseudomonadota</taxon>
        <taxon>Gammaproteobacteria</taxon>
        <taxon>Vibrionales</taxon>
        <taxon>Vibrionaceae</taxon>
        <taxon>Aliivibrio</taxon>
    </lineage>
</organism>
<dbReference type="PATRIC" id="fig|80852.17.peg.3586"/>
<dbReference type="InterPro" id="IPR006664">
    <property type="entry name" value="OMP_bac"/>
</dbReference>
<comment type="subcellular location">
    <subcellularLocation>
        <location evidence="1">Cell outer membrane</location>
    </subcellularLocation>
</comment>
<dbReference type="InterPro" id="IPR036737">
    <property type="entry name" value="OmpA-like_sf"/>
</dbReference>
<dbReference type="PRINTS" id="PR01021">
    <property type="entry name" value="OMPADOMAIN"/>
</dbReference>
<reference evidence="7" key="1">
    <citation type="submission" date="2014-09" db="EMBL/GenBank/DDBJ databases">
        <authorList>
            <person name="Hjerde E."/>
        </authorList>
    </citation>
    <scope>NUCLEOTIDE SEQUENCE [LARGE SCALE GENOMIC DNA]</scope>
    <source>
        <strain evidence="7">06/09/139</strain>
    </source>
</reference>
<evidence type="ECO:0000256" key="3">
    <source>
        <dbReference type="ARBA" id="ARBA00023237"/>
    </source>
</evidence>
<dbReference type="InterPro" id="IPR050330">
    <property type="entry name" value="Bact_OuterMem_StrucFunc"/>
</dbReference>
<dbReference type="PANTHER" id="PTHR30329:SF21">
    <property type="entry name" value="LIPOPROTEIN YIAD-RELATED"/>
    <property type="match status" value="1"/>
</dbReference>
<gene>
    <name evidence="6" type="ORF">AWOD_II_0800</name>
</gene>
<dbReference type="OrthoDB" id="5887427at2"/>
<name>A0A090IAI8_9GAMM</name>
<dbReference type="InterPro" id="IPR006665">
    <property type="entry name" value="OmpA-like"/>
</dbReference>
<evidence type="ECO:0000313" key="7">
    <source>
        <dbReference type="Proteomes" id="UP000032427"/>
    </source>
</evidence>
<keyword evidence="2 4" id="KW-0472">Membrane</keyword>
<dbReference type="Gene3D" id="3.30.1330.60">
    <property type="entry name" value="OmpA-like domain"/>
    <property type="match status" value="1"/>
</dbReference>
<dbReference type="GO" id="GO:0009279">
    <property type="term" value="C:cell outer membrane"/>
    <property type="evidence" value="ECO:0007669"/>
    <property type="project" value="UniProtKB-SubCell"/>
</dbReference>
<dbReference type="HOGENOM" id="CLU_003780_0_0_6"/>
<evidence type="ECO:0000256" key="4">
    <source>
        <dbReference type="PROSITE-ProRule" id="PRU00473"/>
    </source>
</evidence>
<keyword evidence="7" id="KW-1185">Reference proteome</keyword>
<sequence>MSNKTVLAEGIYLFSTQFGFVLDQNNKRIYQNWHTSSKISNFGNDRKNSGVDNIRPVPFTPLIANIKELSERVKKEETNGIWGTDKYGLIHALEVGVQAITESGDFEYLQHKSVVNDLDDGQYSLCFPPLAILSRLTLDNKSPIEVAKKLLSYSSIIEKEKGVKFALTEIGLEQLAKPYKPSLDGTLTDVQKEYNQWYEEVSKQGKSLKGFLLPSQAICSVVFSSKVYINARVSVLKFKQDKNSVKWEAIANDIPVTFPDNGSDDFPSALINVDPESFQEGYYSIRVNFHPDNFDEGIPQYITNANITEIVDLDGIVSYQYELREYIRFDNHTPLGKMAIVCGDMISLEESLICQFPQYLSHLTAHLKGKETDTKALQSPALTSLAVLTGTKKASMILGMDLLAGGLTPQLNNGPTAMINNIAKLYWAEIKNKNLPTAMQATGEIIFGLQSINEGIGKLNNLMQLQEGSVAYRAELGGSALFKATVFDNEKYNKFKEYLAKANQEFKDGKYKVVVGRLSKSWFEGANLAGRGLVITDTAKNISLLFNHAKQITEQKKKAEKARGDMVKVASEYLTHIPVWTETQLALNKENQQAFELINIKNKTLFNDENGSGFNVVFEFDNKSTDTSQVRQKIADIVTFIEKQPSVQIIIEGHTCQVGTHKYNMELSQQRAQSIADLFPEKLQNKIDIIPFGETQPLITASGREITSNNPKLKPNRRVKIKTYLKVLDIVYSPSRSGMGVLERSRLITLNAMKKEDELTLAAQLALLESLIGVACFIPVIGPAARGMLLAKDGSKIVQSGLSFLDEMIFEYSYEKVKQVNGNKKDLSNLAKIQMELLRELRKFDTKLEKKVTSYGDLTAYLSDDTTKNEILKRYQLRALAFNGLMMVLLYAYDESETSYSGKSFNQTLEKYDVKGYIVKYLQNDTWAVNSINNNNNDLGFDWINQCKQRIRQDIQPYYQVLPIARPMTSYIQGQKYQEKGKVEGRFNRAFPVQGLLYELPSDNKEAKTLFEEFARNFSPLPVTLNLDKIIFQRILVSDQEGKNWVEYSKWYKNENSYITNRLSPFHRLKIQVVLDKSVKTVFPYEIAYQRVDGINIAGPKFNVLFKPMKYDDFSYKDAKLQKAIGNHDAVTAIEFEPFYYFGSQRIYGLKPIVSKDRVNALYFLHWLGIEKILAVKETAYEEYVSTGGFKNMRYQLLLKKPKSKHQQALMMNKSADVFKFGVHSENSHTVILENEKTGSTKTLPFISEGRLLEVEEFTYSTETGKRLPINVIDKVLYQSIGAEYKNTCYLAKQKNSTQTIKDFSWDKADELDTLHILLCGKSNKKEYETALKEDWKSVDVMVQLQATKYVPEEDKVTNHYHHKTNINSSSLYDKNPSANISIKTVGGPIYKSTLKYVGEIRFDGIWKISIPDSTVITSKVSVFLTKSIEELNRRRISLDKKKSHAIHIASFKLKYGTPVGIQASGLRPFGDIIKGNDSLFNLQAVKFKQLNTENHVFLNQKSSSNFAMPTLNNTKLIEPIMPWMEPGAKGKNGVNGDVASEWGVLSDDKQRKERIKKWIKKEPSVIELKAKRFI</sequence>
<dbReference type="EMBL" id="LN554847">
    <property type="protein sequence ID" value="CED57427.1"/>
    <property type="molecule type" value="Genomic_DNA"/>
</dbReference>
<dbReference type="STRING" id="80852.AWOD_II_0800"/>
<dbReference type="PANTHER" id="PTHR30329">
    <property type="entry name" value="STATOR ELEMENT OF FLAGELLAR MOTOR COMPLEX"/>
    <property type="match status" value="1"/>
</dbReference>
<protein>
    <submittedName>
        <fullName evidence="6">Outer membrane protein, OmpA family</fullName>
    </submittedName>
</protein>
<dbReference type="PROSITE" id="PS51123">
    <property type="entry name" value="OMPA_2"/>
    <property type="match status" value="1"/>
</dbReference>
<evidence type="ECO:0000256" key="1">
    <source>
        <dbReference type="ARBA" id="ARBA00004442"/>
    </source>
</evidence>
<evidence type="ECO:0000313" key="6">
    <source>
        <dbReference type="EMBL" id="CED57427.1"/>
    </source>
</evidence>
<accession>A0A090IAI8</accession>
<dbReference type="SUPFAM" id="SSF103088">
    <property type="entry name" value="OmpA-like"/>
    <property type="match status" value="1"/>
</dbReference>
<evidence type="ECO:0000256" key="2">
    <source>
        <dbReference type="ARBA" id="ARBA00023136"/>
    </source>
</evidence>